<dbReference type="NCBIfam" id="TIGR01510">
    <property type="entry name" value="coaD_prev_kdtB"/>
    <property type="match status" value="1"/>
</dbReference>
<feature type="binding site" evidence="9">
    <location>
        <position position="73"/>
    </location>
    <ligand>
        <name>substrate</name>
    </ligand>
</feature>
<evidence type="ECO:0000256" key="3">
    <source>
        <dbReference type="ARBA" id="ARBA00022695"/>
    </source>
</evidence>
<keyword evidence="3 9" id="KW-0548">Nucleotidyltransferase</keyword>
<keyword evidence="5 9" id="KW-0067">ATP-binding</keyword>
<name>A0A940DMC7_9BACT</name>
<organism evidence="11 12">
    <name type="scientific">Candidatus Aphodosoma intestinipullorum</name>
    <dbReference type="NCBI Taxonomy" id="2840674"/>
    <lineage>
        <taxon>Bacteria</taxon>
        <taxon>Pseudomonadati</taxon>
        <taxon>Bacteroidota</taxon>
        <taxon>Bacteroidia</taxon>
        <taxon>Bacteroidales</taxon>
        <taxon>Candidatus Aphodosoma</taxon>
    </lineage>
</organism>
<evidence type="ECO:0000259" key="10">
    <source>
        <dbReference type="Pfam" id="PF01467"/>
    </source>
</evidence>
<dbReference type="HAMAP" id="MF_00151">
    <property type="entry name" value="PPAT_bact"/>
    <property type="match status" value="1"/>
</dbReference>
<comment type="subcellular location">
    <subcellularLocation>
        <location evidence="9">Cytoplasm</location>
    </subcellularLocation>
</comment>
<dbReference type="SUPFAM" id="SSF52374">
    <property type="entry name" value="Nucleotidylyl transferase"/>
    <property type="match status" value="1"/>
</dbReference>
<comment type="similarity">
    <text evidence="9">Belongs to the bacterial CoaD family.</text>
</comment>
<comment type="cofactor">
    <cofactor evidence="9">
        <name>Mg(2+)</name>
        <dbReference type="ChEBI" id="CHEBI:18420"/>
    </cofactor>
</comment>
<evidence type="ECO:0000256" key="1">
    <source>
        <dbReference type="ARBA" id="ARBA00022490"/>
    </source>
</evidence>
<evidence type="ECO:0000313" key="11">
    <source>
        <dbReference type="EMBL" id="MBO8440647.1"/>
    </source>
</evidence>
<dbReference type="GO" id="GO:0004595">
    <property type="term" value="F:pantetheine-phosphate adenylyltransferase activity"/>
    <property type="evidence" value="ECO:0007669"/>
    <property type="project" value="UniProtKB-UniRule"/>
</dbReference>
<dbReference type="EMBL" id="JADIMV010000140">
    <property type="protein sequence ID" value="MBO8440647.1"/>
    <property type="molecule type" value="Genomic_DNA"/>
</dbReference>
<evidence type="ECO:0000256" key="5">
    <source>
        <dbReference type="ARBA" id="ARBA00022840"/>
    </source>
</evidence>
<keyword evidence="6 9" id="KW-0460">Magnesium</keyword>
<dbReference type="NCBIfam" id="TIGR00125">
    <property type="entry name" value="cyt_tran_rel"/>
    <property type="match status" value="1"/>
</dbReference>
<dbReference type="EC" id="2.7.7.3" evidence="9"/>
<evidence type="ECO:0000256" key="2">
    <source>
        <dbReference type="ARBA" id="ARBA00022679"/>
    </source>
</evidence>
<comment type="subunit">
    <text evidence="9">Homohexamer.</text>
</comment>
<dbReference type="Proteomes" id="UP000712007">
    <property type="component" value="Unassembled WGS sequence"/>
</dbReference>
<comment type="caution">
    <text evidence="11">The sequence shown here is derived from an EMBL/GenBank/DDBJ whole genome shotgun (WGS) entry which is preliminary data.</text>
</comment>
<gene>
    <name evidence="9 11" type="primary">coaD</name>
    <name evidence="11" type="ORF">IAC51_08385</name>
</gene>
<feature type="binding site" evidence="9">
    <location>
        <begin position="122"/>
        <end position="128"/>
    </location>
    <ligand>
        <name>ATP</name>
        <dbReference type="ChEBI" id="CHEBI:30616"/>
    </ligand>
</feature>
<dbReference type="GO" id="GO:0005737">
    <property type="term" value="C:cytoplasm"/>
    <property type="evidence" value="ECO:0007669"/>
    <property type="project" value="UniProtKB-SubCell"/>
</dbReference>
<reference evidence="11" key="2">
    <citation type="journal article" date="2021" name="PeerJ">
        <title>Extensive microbial diversity within the chicken gut microbiome revealed by metagenomics and culture.</title>
        <authorList>
            <person name="Gilroy R."/>
            <person name="Ravi A."/>
            <person name="Getino M."/>
            <person name="Pursley I."/>
            <person name="Horton D.L."/>
            <person name="Alikhan N.F."/>
            <person name="Baker D."/>
            <person name="Gharbi K."/>
            <person name="Hall N."/>
            <person name="Watson M."/>
            <person name="Adriaenssens E.M."/>
            <person name="Foster-Nyarko E."/>
            <person name="Jarju S."/>
            <person name="Secka A."/>
            <person name="Antonio M."/>
            <person name="Oren A."/>
            <person name="Chaudhuri R.R."/>
            <person name="La Ragione R."/>
            <person name="Hildebrand F."/>
            <person name="Pallen M.J."/>
        </authorList>
    </citation>
    <scope>NUCLEOTIDE SEQUENCE</scope>
    <source>
        <strain evidence="11">3924</strain>
    </source>
</reference>
<proteinExistence type="inferred from homology"/>
<keyword evidence="7 9" id="KW-0173">Coenzyme A biosynthesis</keyword>
<dbReference type="PRINTS" id="PR01020">
    <property type="entry name" value="LPSBIOSNTHSS"/>
</dbReference>
<comment type="function">
    <text evidence="9">Reversibly transfers an adenylyl group from ATP to 4'-phosphopantetheine, yielding dephospho-CoA (dPCoA) and pyrophosphate.</text>
</comment>
<keyword evidence="1 9" id="KW-0963">Cytoplasm</keyword>
<dbReference type="Gene3D" id="3.40.50.620">
    <property type="entry name" value="HUPs"/>
    <property type="match status" value="1"/>
</dbReference>
<dbReference type="InterPro" id="IPR004821">
    <property type="entry name" value="Cyt_trans-like"/>
</dbReference>
<feature type="site" description="Transition state stabilizer" evidence="9">
    <location>
        <position position="17"/>
    </location>
</feature>
<evidence type="ECO:0000256" key="6">
    <source>
        <dbReference type="ARBA" id="ARBA00022842"/>
    </source>
</evidence>
<feature type="binding site" evidence="9">
    <location>
        <position position="87"/>
    </location>
    <ligand>
        <name>substrate</name>
    </ligand>
</feature>
<feature type="domain" description="Cytidyltransferase-like" evidence="10">
    <location>
        <begin position="5"/>
        <end position="132"/>
    </location>
</feature>
<comment type="catalytic activity">
    <reaction evidence="8 9">
        <text>(R)-4'-phosphopantetheine + ATP + H(+) = 3'-dephospho-CoA + diphosphate</text>
        <dbReference type="Rhea" id="RHEA:19801"/>
        <dbReference type="ChEBI" id="CHEBI:15378"/>
        <dbReference type="ChEBI" id="CHEBI:30616"/>
        <dbReference type="ChEBI" id="CHEBI:33019"/>
        <dbReference type="ChEBI" id="CHEBI:57328"/>
        <dbReference type="ChEBI" id="CHEBI:61723"/>
        <dbReference type="EC" id="2.7.7.3"/>
    </reaction>
</comment>
<keyword evidence="2 9" id="KW-0808">Transferase</keyword>
<protein>
    <recommendedName>
        <fullName evidence="9">Phosphopantetheine adenylyltransferase</fullName>
        <ecNumber evidence="9">2.7.7.3</ecNumber>
    </recommendedName>
    <alternativeName>
        <fullName evidence="9">Dephospho-CoA pyrophosphorylase</fullName>
    </alternativeName>
    <alternativeName>
        <fullName evidence="9">Pantetheine-phosphate adenylyltransferase</fullName>
        <shortName evidence="9">PPAT</shortName>
    </alternativeName>
</protein>
<feature type="binding site" evidence="9">
    <location>
        <position position="9"/>
    </location>
    <ligand>
        <name>substrate</name>
    </ligand>
</feature>
<sequence>MNIALFPGSFDPFTVGHADIVRRALPLFDRLIIAVGINPSKHGEQTAVQRVESIASLYRKEPRIEVRAYSSLTVDFASECGARYIVRGVRSPIDFEYEHNMAEVNRRLSGVETVILCADPALAHISSSLVRELEAFGRDVSEYLPSASDI</sequence>
<dbReference type="GO" id="GO:0005524">
    <property type="term" value="F:ATP binding"/>
    <property type="evidence" value="ECO:0007669"/>
    <property type="project" value="UniProtKB-KW"/>
</dbReference>
<accession>A0A940DMC7</accession>
<feature type="binding site" evidence="9">
    <location>
        <begin position="9"/>
        <end position="10"/>
    </location>
    <ligand>
        <name>ATP</name>
        <dbReference type="ChEBI" id="CHEBI:30616"/>
    </ligand>
</feature>
<evidence type="ECO:0000256" key="9">
    <source>
        <dbReference type="HAMAP-Rule" id="MF_00151"/>
    </source>
</evidence>
<reference evidence="11" key="1">
    <citation type="submission" date="2020-10" db="EMBL/GenBank/DDBJ databases">
        <authorList>
            <person name="Gilroy R."/>
        </authorList>
    </citation>
    <scope>NUCLEOTIDE SEQUENCE</scope>
    <source>
        <strain evidence="11">3924</strain>
    </source>
</reference>
<feature type="binding site" evidence="9">
    <location>
        <position position="41"/>
    </location>
    <ligand>
        <name>substrate</name>
    </ligand>
</feature>
<evidence type="ECO:0000256" key="7">
    <source>
        <dbReference type="ARBA" id="ARBA00022993"/>
    </source>
</evidence>
<evidence type="ECO:0000256" key="8">
    <source>
        <dbReference type="ARBA" id="ARBA00029346"/>
    </source>
</evidence>
<feature type="binding site" evidence="9">
    <location>
        <begin position="88"/>
        <end position="90"/>
    </location>
    <ligand>
        <name>ATP</name>
        <dbReference type="ChEBI" id="CHEBI:30616"/>
    </ligand>
</feature>
<dbReference type="InterPro" id="IPR001980">
    <property type="entry name" value="PPAT"/>
</dbReference>
<keyword evidence="4 9" id="KW-0547">Nucleotide-binding</keyword>
<dbReference type="GO" id="GO:0015937">
    <property type="term" value="P:coenzyme A biosynthetic process"/>
    <property type="evidence" value="ECO:0007669"/>
    <property type="project" value="UniProtKB-UniRule"/>
</dbReference>
<evidence type="ECO:0000256" key="4">
    <source>
        <dbReference type="ARBA" id="ARBA00022741"/>
    </source>
</evidence>
<evidence type="ECO:0000313" key="12">
    <source>
        <dbReference type="Proteomes" id="UP000712007"/>
    </source>
</evidence>
<dbReference type="Pfam" id="PF01467">
    <property type="entry name" value="CTP_transf_like"/>
    <property type="match status" value="1"/>
</dbReference>
<dbReference type="PANTHER" id="PTHR21342">
    <property type="entry name" value="PHOSPHOPANTETHEINE ADENYLYLTRANSFERASE"/>
    <property type="match status" value="1"/>
</dbReference>
<comment type="pathway">
    <text evidence="9">Cofactor biosynthesis; coenzyme A biosynthesis; CoA from (R)-pantothenate: step 4/5.</text>
</comment>
<dbReference type="PANTHER" id="PTHR21342:SF1">
    <property type="entry name" value="PHOSPHOPANTETHEINE ADENYLYLTRANSFERASE"/>
    <property type="match status" value="1"/>
</dbReference>
<dbReference type="InterPro" id="IPR014729">
    <property type="entry name" value="Rossmann-like_a/b/a_fold"/>
</dbReference>
<dbReference type="AlphaFoldDB" id="A0A940DMC7"/>
<feature type="binding site" evidence="9">
    <location>
        <position position="98"/>
    </location>
    <ligand>
        <name>ATP</name>
        <dbReference type="ChEBI" id="CHEBI:30616"/>
    </ligand>
</feature>
<feature type="binding site" evidence="9">
    <location>
        <position position="17"/>
    </location>
    <ligand>
        <name>ATP</name>
        <dbReference type="ChEBI" id="CHEBI:30616"/>
    </ligand>
</feature>